<dbReference type="PANTHER" id="PTHR36205">
    <property type="entry name" value="CHROMOSOME 19, WHOLE GENOME SHOTGUN SEQUENCE"/>
    <property type="match status" value="1"/>
</dbReference>
<evidence type="ECO:0000313" key="3">
    <source>
        <dbReference type="Proteomes" id="UP001321749"/>
    </source>
</evidence>
<dbReference type="Proteomes" id="UP001321749">
    <property type="component" value="Unassembled WGS sequence"/>
</dbReference>
<protein>
    <submittedName>
        <fullName evidence="2">Uncharacterized protein</fullName>
    </submittedName>
</protein>
<sequence length="611" mass="71171">MNSLALAHPKIRRVAFSRQALFIGLAICAVWVFFVTMHIDISERWSNPRVDYDSGGPDTRPQPKRLPQHNVLPQMADRIPCFGPRGKLLGKSPDDDLVESEFDDRYPVPFAGSFEAVGFDMTYMTADARYGPYGFGEEKEEYTRSKVDWDNVDWGKLQNECFERNRKRFPMAAETFNDTRIEHRFSYKNESTVPEVRHWHEFEASRRTAIVVRTWRGYDYLPEDMHHIRSLITETSLRGGGDYQVILLVDMKDWNGEENDYANQIFSSPEAYQQGIKDAGVPKEFESIAVLWDYNLLRDWYPLVEEHRTMWQVFQPMQLLALHYPEFDHFWQVELDMRFLGDSGKILDRLAMYARNEPRKQALERANFWHMIEEIGDFEEFSRAVDQSAHGGSHAWGPLRIREILPIGPEPPLPDPRNETFRWGVGEDADALVTSFCLDPIKPTPWVFKSWIFGFKTGEDTPRYYCPPAIQRASRNLLFVIHQAQVEQALRIPSEATLVTFALWHGLKISFPQHPVYHKENNFNADFRAQWWRGGPAASSTGVGPDDMHLPWGLGLTFWWETQFPREIFTWWTGKNTEQDGNDVPWILHGDNGKLYAPNIILHPMKHAKWD</sequence>
<reference evidence="2" key="1">
    <citation type="journal article" date="2023" name="Mol. Phylogenet. Evol.">
        <title>Genome-scale phylogeny and comparative genomics of the fungal order Sordariales.</title>
        <authorList>
            <person name="Hensen N."/>
            <person name="Bonometti L."/>
            <person name="Westerberg I."/>
            <person name="Brannstrom I.O."/>
            <person name="Guillou S."/>
            <person name="Cros-Aarteil S."/>
            <person name="Calhoun S."/>
            <person name="Haridas S."/>
            <person name="Kuo A."/>
            <person name="Mondo S."/>
            <person name="Pangilinan J."/>
            <person name="Riley R."/>
            <person name="LaButti K."/>
            <person name="Andreopoulos B."/>
            <person name="Lipzen A."/>
            <person name="Chen C."/>
            <person name="Yan M."/>
            <person name="Daum C."/>
            <person name="Ng V."/>
            <person name="Clum A."/>
            <person name="Steindorff A."/>
            <person name="Ohm R.A."/>
            <person name="Martin F."/>
            <person name="Silar P."/>
            <person name="Natvig D.O."/>
            <person name="Lalanne C."/>
            <person name="Gautier V."/>
            <person name="Ament-Velasquez S.L."/>
            <person name="Kruys A."/>
            <person name="Hutchinson M.I."/>
            <person name="Powell A.J."/>
            <person name="Barry K."/>
            <person name="Miller A.N."/>
            <person name="Grigoriev I.V."/>
            <person name="Debuchy R."/>
            <person name="Gladieux P."/>
            <person name="Hiltunen Thoren M."/>
            <person name="Johannesson H."/>
        </authorList>
    </citation>
    <scope>NUCLEOTIDE SEQUENCE</scope>
    <source>
        <strain evidence="2">PSN324</strain>
    </source>
</reference>
<dbReference type="PANTHER" id="PTHR36205:SF2">
    <property type="entry name" value="MAJOR FACILITATOR SUPERFAMILY TRANSPORTER"/>
    <property type="match status" value="1"/>
</dbReference>
<proteinExistence type="predicted"/>
<reference evidence="2" key="2">
    <citation type="submission" date="2023-06" db="EMBL/GenBank/DDBJ databases">
        <authorList>
            <consortium name="Lawrence Berkeley National Laboratory"/>
            <person name="Mondo S.J."/>
            <person name="Hensen N."/>
            <person name="Bonometti L."/>
            <person name="Westerberg I."/>
            <person name="Brannstrom I.O."/>
            <person name="Guillou S."/>
            <person name="Cros-Aarteil S."/>
            <person name="Calhoun S."/>
            <person name="Haridas S."/>
            <person name="Kuo A."/>
            <person name="Pangilinan J."/>
            <person name="Riley R."/>
            <person name="Labutti K."/>
            <person name="Andreopoulos B."/>
            <person name="Lipzen A."/>
            <person name="Chen C."/>
            <person name="Yanf M."/>
            <person name="Daum C."/>
            <person name="Ng V."/>
            <person name="Clum A."/>
            <person name="Steindorff A."/>
            <person name="Ohm R."/>
            <person name="Martin F."/>
            <person name="Silar P."/>
            <person name="Natvig D."/>
            <person name="Lalanne C."/>
            <person name="Gautier V."/>
            <person name="Ament-Velasquez S.L."/>
            <person name="Kruys A."/>
            <person name="Hutchinson M.I."/>
            <person name="Powell A.J."/>
            <person name="Barry K."/>
            <person name="Miller A.N."/>
            <person name="Grigoriev I.V."/>
            <person name="Debuchy R."/>
            <person name="Gladieux P."/>
            <person name="Thoren M.H."/>
            <person name="Johannesson H."/>
        </authorList>
    </citation>
    <scope>NUCLEOTIDE SEQUENCE</scope>
    <source>
        <strain evidence="2">PSN324</strain>
    </source>
</reference>
<keyword evidence="3" id="KW-1185">Reference proteome</keyword>
<keyword evidence="1" id="KW-1133">Transmembrane helix</keyword>
<comment type="caution">
    <text evidence="2">The sequence shown here is derived from an EMBL/GenBank/DDBJ whole genome shotgun (WGS) entry which is preliminary data.</text>
</comment>
<dbReference type="AlphaFoldDB" id="A0AAV9I1P1"/>
<dbReference type="InterPro" id="IPR021822">
    <property type="entry name" value="DUF3405"/>
</dbReference>
<keyword evidence="1" id="KW-0472">Membrane</keyword>
<accession>A0AAV9I1P1</accession>
<evidence type="ECO:0000313" key="2">
    <source>
        <dbReference type="EMBL" id="KAK4466140.1"/>
    </source>
</evidence>
<dbReference type="EMBL" id="MU864934">
    <property type="protein sequence ID" value="KAK4466140.1"/>
    <property type="molecule type" value="Genomic_DNA"/>
</dbReference>
<feature type="transmembrane region" description="Helical" evidence="1">
    <location>
        <begin position="20"/>
        <end position="39"/>
    </location>
</feature>
<name>A0AAV9I1P1_9PEZI</name>
<evidence type="ECO:0000256" key="1">
    <source>
        <dbReference type="SAM" id="Phobius"/>
    </source>
</evidence>
<gene>
    <name evidence="2" type="ORF">QBC42DRAFT_167541</name>
</gene>
<organism evidence="2 3">
    <name type="scientific">Cladorrhinum samala</name>
    <dbReference type="NCBI Taxonomy" id="585594"/>
    <lineage>
        <taxon>Eukaryota</taxon>
        <taxon>Fungi</taxon>
        <taxon>Dikarya</taxon>
        <taxon>Ascomycota</taxon>
        <taxon>Pezizomycotina</taxon>
        <taxon>Sordariomycetes</taxon>
        <taxon>Sordariomycetidae</taxon>
        <taxon>Sordariales</taxon>
        <taxon>Podosporaceae</taxon>
        <taxon>Cladorrhinum</taxon>
    </lineage>
</organism>
<keyword evidence="1" id="KW-0812">Transmembrane</keyword>
<dbReference type="Pfam" id="PF11885">
    <property type="entry name" value="DUF3405"/>
    <property type="match status" value="1"/>
</dbReference>